<accession>A0A6G5QH00</accession>
<protein>
    <submittedName>
        <fullName evidence="1">Uncharacterized protein</fullName>
    </submittedName>
</protein>
<sequence>MVIQKYDISKSFKLSAQNIVSLSQIEQEKGFKSDSEAIRFLYKFHKSSDKRGTRLSNFKLTT</sequence>
<evidence type="ECO:0000313" key="2">
    <source>
        <dbReference type="Proteomes" id="UP000503264"/>
    </source>
</evidence>
<keyword evidence="2" id="KW-1185">Reference proteome</keyword>
<dbReference type="AlphaFoldDB" id="A0A6G5QH00"/>
<dbReference type="Proteomes" id="UP000503264">
    <property type="component" value="Chromosome"/>
</dbReference>
<proteinExistence type="predicted"/>
<dbReference type="EMBL" id="CP012542">
    <property type="protein sequence ID" value="QCD44931.1"/>
    <property type="molecule type" value="Genomic_DNA"/>
</dbReference>
<dbReference type="RefSeq" id="WP_171993852.1">
    <property type="nucleotide sequence ID" value="NZ_CP012542.1"/>
</dbReference>
<name>A0A6G5QH00_9BACT</name>
<gene>
    <name evidence="1" type="ORF">CMUC_1157</name>
</gene>
<organism evidence="1 2">
    <name type="scientific">Campylobacter mucosalis CCUG 21559</name>
    <dbReference type="NCBI Taxonomy" id="1032067"/>
    <lineage>
        <taxon>Bacteria</taxon>
        <taxon>Pseudomonadati</taxon>
        <taxon>Campylobacterota</taxon>
        <taxon>Epsilonproteobacteria</taxon>
        <taxon>Campylobacterales</taxon>
        <taxon>Campylobacteraceae</taxon>
        <taxon>Campylobacter</taxon>
    </lineage>
</organism>
<evidence type="ECO:0000313" key="1">
    <source>
        <dbReference type="EMBL" id="QCD44931.1"/>
    </source>
</evidence>
<reference evidence="1 2" key="1">
    <citation type="submission" date="2016-07" db="EMBL/GenBank/DDBJ databases">
        <title>Comparative genomics of the Campylobacter concisus group.</title>
        <authorList>
            <person name="Miller W.G."/>
            <person name="Yee E."/>
            <person name="Chapman M.H."/>
            <person name="Huynh S."/>
            <person name="Bono J.L."/>
            <person name="On S.L.W."/>
            <person name="StLeger J."/>
            <person name="Foster G."/>
            <person name="Parker C.T."/>
        </authorList>
    </citation>
    <scope>NUCLEOTIDE SEQUENCE [LARGE SCALE GENOMIC DNA]</scope>
    <source>
        <strain evidence="1 2">CCUG 21559</strain>
    </source>
</reference>